<dbReference type="PANTHER" id="PTHR34573">
    <property type="entry name" value="VKC DOMAIN-CONTAINING PROTEIN"/>
    <property type="match status" value="1"/>
</dbReference>
<evidence type="ECO:0000313" key="12">
    <source>
        <dbReference type="EMBL" id="PZO36882.1"/>
    </source>
</evidence>
<dbReference type="GO" id="GO:0048038">
    <property type="term" value="F:quinone binding"/>
    <property type="evidence" value="ECO:0007669"/>
    <property type="project" value="UniProtKB-KW"/>
</dbReference>
<dbReference type="Pfam" id="PF07884">
    <property type="entry name" value="VKOR"/>
    <property type="match status" value="1"/>
</dbReference>
<dbReference type="InterPro" id="IPR044698">
    <property type="entry name" value="VKOR/LTO1"/>
</dbReference>
<evidence type="ECO:0000256" key="1">
    <source>
        <dbReference type="ARBA" id="ARBA00004141"/>
    </source>
</evidence>
<dbReference type="Proteomes" id="UP000249467">
    <property type="component" value="Unassembled WGS sequence"/>
</dbReference>
<dbReference type="InterPro" id="IPR012932">
    <property type="entry name" value="VKOR"/>
</dbReference>
<feature type="domain" description="Vitamin K epoxide reductase" evidence="11">
    <location>
        <begin position="15"/>
        <end position="163"/>
    </location>
</feature>
<dbReference type="InterPro" id="IPR036249">
    <property type="entry name" value="Thioredoxin-like_sf"/>
</dbReference>
<feature type="transmembrane region" description="Helical" evidence="10">
    <location>
        <begin position="67"/>
        <end position="89"/>
    </location>
</feature>
<evidence type="ECO:0000256" key="8">
    <source>
        <dbReference type="ARBA" id="ARBA00023157"/>
    </source>
</evidence>
<keyword evidence="9" id="KW-0676">Redox-active center</keyword>
<evidence type="ECO:0000256" key="7">
    <source>
        <dbReference type="ARBA" id="ARBA00023136"/>
    </source>
</evidence>
<evidence type="ECO:0000313" key="13">
    <source>
        <dbReference type="Proteomes" id="UP000249467"/>
    </source>
</evidence>
<evidence type="ECO:0000256" key="6">
    <source>
        <dbReference type="ARBA" id="ARBA00023002"/>
    </source>
</evidence>
<protein>
    <submittedName>
        <fullName evidence="12">Vitamin K epoxide reductase</fullName>
    </submittedName>
</protein>
<dbReference type="SMART" id="SM00756">
    <property type="entry name" value="VKc"/>
    <property type="match status" value="1"/>
</dbReference>
<dbReference type="EMBL" id="QBML01000036">
    <property type="protein sequence ID" value="PZO36882.1"/>
    <property type="molecule type" value="Genomic_DNA"/>
</dbReference>
<evidence type="ECO:0000259" key="11">
    <source>
        <dbReference type="SMART" id="SM00756"/>
    </source>
</evidence>
<dbReference type="Gene3D" id="3.40.30.10">
    <property type="entry name" value="Glutaredoxin"/>
    <property type="match status" value="1"/>
</dbReference>
<dbReference type="Gene3D" id="1.20.1440.130">
    <property type="entry name" value="VKOR domain"/>
    <property type="match status" value="1"/>
</dbReference>
<feature type="transmembrane region" description="Helical" evidence="10">
    <location>
        <begin position="110"/>
        <end position="131"/>
    </location>
</feature>
<comment type="caution">
    <text evidence="12">The sequence shown here is derived from an EMBL/GenBank/DDBJ whole genome shotgun (WGS) entry which is preliminary data.</text>
</comment>
<evidence type="ECO:0000256" key="10">
    <source>
        <dbReference type="SAM" id="Phobius"/>
    </source>
</evidence>
<name>A0A2W4VWW5_9CYAN</name>
<dbReference type="SUPFAM" id="SSF52833">
    <property type="entry name" value="Thioredoxin-like"/>
    <property type="match status" value="1"/>
</dbReference>
<sequence>MSGTATRKRSEPWLHRWSRPAIVALSLFGFSLTTYLTVTHFFGQKVALCNVEGSGCDLVLSSEYAKIFGIPLTIFGALGYLTLGLLAGLPLLLKREDPKAQIQIKELANFLMFMVSSATFVFSGYLMYLLASGSIGGQPQVCLYCISSAVTMTTIWLLTVFGNTWKDVGQLFFTGAIVAIVTLTATLGIYASQGKLAAQSNSFAGRLAQHLTVTNAKMYGAYWCPHCMDQKKKFGEAQKLIPYIECDPKGANPQTTLCQQKGITGFPTWEINGKMLSGERTLDELADASGYTGARN</sequence>
<proteinExistence type="inferred from homology"/>
<dbReference type="PANTHER" id="PTHR34573:SF1">
    <property type="entry name" value="VITAMIN K EPOXIDE REDUCTASE DOMAIN-CONTAINING PROTEIN"/>
    <property type="match status" value="1"/>
</dbReference>
<dbReference type="GO" id="GO:0016491">
    <property type="term" value="F:oxidoreductase activity"/>
    <property type="evidence" value="ECO:0007669"/>
    <property type="project" value="UniProtKB-KW"/>
</dbReference>
<comment type="similarity">
    <text evidence="2">Belongs to the VKOR family.</text>
</comment>
<feature type="transmembrane region" description="Helical" evidence="10">
    <location>
        <begin position="137"/>
        <end position="159"/>
    </location>
</feature>
<evidence type="ECO:0000256" key="2">
    <source>
        <dbReference type="ARBA" id="ARBA00006214"/>
    </source>
</evidence>
<evidence type="ECO:0000256" key="4">
    <source>
        <dbReference type="ARBA" id="ARBA00022719"/>
    </source>
</evidence>
<keyword evidence="7 10" id="KW-0472">Membrane</keyword>
<keyword evidence="4" id="KW-0874">Quinone</keyword>
<evidence type="ECO:0000256" key="5">
    <source>
        <dbReference type="ARBA" id="ARBA00022989"/>
    </source>
</evidence>
<organism evidence="12 13">
    <name type="scientific">Pseudanabaena frigida</name>
    <dbReference type="NCBI Taxonomy" id="945775"/>
    <lineage>
        <taxon>Bacteria</taxon>
        <taxon>Bacillati</taxon>
        <taxon>Cyanobacteriota</taxon>
        <taxon>Cyanophyceae</taxon>
        <taxon>Pseudanabaenales</taxon>
        <taxon>Pseudanabaenaceae</taxon>
        <taxon>Pseudanabaena</taxon>
    </lineage>
</organism>
<evidence type="ECO:0000256" key="9">
    <source>
        <dbReference type="ARBA" id="ARBA00023284"/>
    </source>
</evidence>
<keyword evidence="6" id="KW-0560">Oxidoreductase</keyword>
<gene>
    <name evidence="12" type="ORF">DCF19_20345</name>
</gene>
<dbReference type="AlphaFoldDB" id="A0A2W4VWW5"/>
<reference evidence="12 13" key="1">
    <citation type="submission" date="2018-04" db="EMBL/GenBank/DDBJ databases">
        <authorList>
            <person name="Go L.Y."/>
            <person name="Mitchell J.A."/>
        </authorList>
    </citation>
    <scope>NUCLEOTIDE SEQUENCE [LARGE SCALE GENOMIC DNA]</scope>
    <source>
        <strain evidence="12">ULC066bin1</strain>
    </source>
</reference>
<keyword evidence="3 10" id="KW-0812">Transmembrane</keyword>
<feature type="transmembrane region" description="Helical" evidence="10">
    <location>
        <begin position="21"/>
        <end position="42"/>
    </location>
</feature>
<evidence type="ECO:0000256" key="3">
    <source>
        <dbReference type="ARBA" id="ARBA00022692"/>
    </source>
</evidence>
<dbReference type="CDD" id="cd12916">
    <property type="entry name" value="VKOR_1"/>
    <property type="match status" value="1"/>
</dbReference>
<keyword evidence="5 10" id="KW-1133">Transmembrane helix</keyword>
<dbReference type="InterPro" id="IPR038354">
    <property type="entry name" value="VKOR_sf"/>
</dbReference>
<accession>A0A2W4VWW5</accession>
<comment type="subcellular location">
    <subcellularLocation>
        <location evidence="1">Membrane</location>
        <topology evidence="1">Multi-pass membrane protein</topology>
    </subcellularLocation>
</comment>
<dbReference type="GO" id="GO:0016020">
    <property type="term" value="C:membrane"/>
    <property type="evidence" value="ECO:0007669"/>
    <property type="project" value="UniProtKB-SubCell"/>
</dbReference>
<keyword evidence="8" id="KW-1015">Disulfide bond</keyword>
<feature type="transmembrane region" description="Helical" evidence="10">
    <location>
        <begin position="171"/>
        <end position="191"/>
    </location>
</feature>
<reference evidence="12 13" key="2">
    <citation type="submission" date="2018-06" db="EMBL/GenBank/DDBJ databases">
        <title>Metagenomic assembly of (sub)arctic Cyanobacteria and their associated microbiome from non-axenic cultures.</title>
        <authorList>
            <person name="Baurain D."/>
        </authorList>
    </citation>
    <scope>NUCLEOTIDE SEQUENCE [LARGE SCALE GENOMIC DNA]</scope>
    <source>
        <strain evidence="12">ULC066bin1</strain>
    </source>
</reference>